<proteinExistence type="predicted"/>
<dbReference type="Gene3D" id="3.90.550.10">
    <property type="entry name" value="Spore Coat Polysaccharide Biosynthesis Protein SpsA, Chain A"/>
    <property type="match status" value="1"/>
</dbReference>
<dbReference type="AlphaFoldDB" id="A0A383BUZ9"/>
<dbReference type="Pfam" id="PF00535">
    <property type="entry name" value="Glycos_transf_2"/>
    <property type="match status" value="1"/>
</dbReference>
<feature type="domain" description="Glycosyltransferase 2-like" evidence="1">
    <location>
        <begin position="3"/>
        <end position="40"/>
    </location>
</feature>
<organism evidence="2">
    <name type="scientific">marine metagenome</name>
    <dbReference type="NCBI Taxonomy" id="408172"/>
    <lineage>
        <taxon>unclassified sequences</taxon>
        <taxon>metagenomes</taxon>
        <taxon>ecological metagenomes</taxon>
    </lineage>
</organism>
<dbReference type="EMBL" id="UINC01203406">
    <property type="protein sequence ID" value="SVE23643.1"/>
    <property type="molecule type" value="Genomic_DNA"/>
</dbReference>
<gene>
    <name evidence="2" type="ORF">METZ01_LOCUS476497</name>
</gene>
<dbReference type="InterPro" id="IPR001173">
    <property type="entry name" value="Glyco_trans_2-like"/>
</dbReference>
<reference evidence="2" key="1">
    <citation type="submission" date="2018-05" db="EMBL/GenBank/DDBJ databases">
        <authorList>
            <person name="Lanie J.A."/>
            <person name="Ng W.-L."/>
            <person name="Kazmierczak K.M."/>
            <person name="Andrzejewski T.M."/>
            <person name="Davidsen T.M."/>
            <person name="Wayne K.J."/>
            <person name="Tettelin H."/>
            <person name="Glass J.I."/>
            <person name="Rusch D."/>
            <person name="Podicherti R."/>
            <person name="Tsui H.-C.T."/>
            <person name="Winkler M.E."/>
        </authorList>
    </citation>
    <scope>NUCLEOTIDE SEQUENCE</scope>
</reference>
<protein>
    <recommendedName>
        <fullName evidence="1">Glycosyltransferase 2-like domain-containing protein</fullName>
    </recommendedName>
</protein>
<dbReference type="SUPFAM" id="SSF53448">
    <property type="entry name" value="Nucleotide-diphospho-sugar transferases"/>
    <property type="match status" value="1"/>
</dbReference>
<feature type="non-terminal residue" evidence="2">
    <location>
        <position position="41"/>
    </location>
</feature>
<dbReference type="InterPro" id="IPR029044">
    <property type="entry name" value="Nucleotide-diphossugar_trans"/>
</dbReference>
<name>A0A383BUZ9_9ZZZZ</name>
<accession>A0A383BUZ9</accession>
<evidence type="ECO:0000259" key="1">
    <source>
        <dbReference type="Pfam" id="PF00535"/>
    </source>
</evidence>
<sequence>MNELEVFLVDNGSTDSTKKVINKSVSEFNYFIKILRIEKNI</sequence>
<evidence type="ECO:0000313" key="2">
    <source>
        <dbReference type="EMBL" id="SVE23643.1"/>
    </source>
</evidence>